<keyword evidence="6 8" id="KW-1133">Transmembrane helix</keyword>
<evidence type="ECO:0000256" key="8">
    <source>
        <dbReference type="SAM" id="Phobius"/>
    </source>
</evidence>
<evidence type="ECO:0000313" key="11">
    <source>
        <dbReference type="Proteomes" id="UP000183047"/>
    </source>
</evidence>
<feature type="transmembrane region" description="Helical" evidence="8">
    <location>
        <begin position="170"/>
        <end position="190"/>
    </location>
</feature>
<evidence type="ECO:0000256" key="6">
    <source>
        <dbReference type="ARBA" id="ARBA00022989"/>
    </source>
</evidence>
<reference evidence="11" key="1">
    <citation type="submission" date="2016-10" db="EMBL/GenBank/DDBJ databases">
        <authorList>
            <person name="Varghese N."/>
            <person name="Submissions S."/>
        </authorList>
    </citation>
    <scope>NUCLEOTIDE SEQUENCE [LARGE SCALE GENOMIC DNA]</scope>
    <source>
        <strain evidence="11">XBD2006</strain>
    </source>
</reference>
<evidence type="ECO:0000256" key="7">
    <source>
        <dbReference type="ARBA" id="ARBA00023136"/>
    </source>
</evidence>
<dbReference type="Pfam" id="PF00482">
    <property type="entry name" value="T2SSF"/>
    <property type="match status" value="2"/>
</dbReference>
<gene>
    <name evidence="10" type="ORF">SAMN02910451_01555</name>
</gene>
<feature type="domain" description="Type II secretion system protein GspF" evidence="9">
    <location>
        <begin position="18"/>
        <end position="140"/>
    </location>
</feature>
<name>A0A1G5DJR1_9FIRM</name>
<dbReference type="InterPro" id="IPR042094">
    <property type="entry name" value="T2SS_GspF_sf"/>
</dbReference>
<keyword evidence="5 8" id="KW-0812">Transmembrane</keyword>
<organism evidence="10 11">
    <name type="scientific">Butyrivibrio hungatei</name>
    <dbReference type="NCBI Taxonomy" id="185008"/>
    <lineage>
        <taxon>Bacteria</taxon>
        <taxon>Bacillati</taxon>
        <taxon>Bacillota</taxon>
        <taxon>Clostridia</taxon>
        <taxon>Lachnospirales</taxon>
        <taxon>Lachnospiraceae</taxon>
        <taxon>Butyrivibrio</taxon>
    </lineage>
</organism>
<dbReference type="RefSeq" id="WP_074462184.1">
    <property type="nucleotide sequence ID" value="NZ_FMUR01000008.1"/>
</dbReference>
<dbReference type="EMBL" id="FMUR01000008">
    <property type="protein sequence ID" value="SCY14640.1"/>
    <property type="molecule type" value="Genomic_DNA"/>
</dbReference>
<dbReference type="PANTHER" id="PTHR30012:SF0">
    <property type="entry name" value="TYPE II SECRETION SYSTEM PROTEIN F-RELATED"/>
    <property type="match status" value="1"/>
</dbReference>
<feature type="domain" description="Type II secretion system protein GspF" evidence="9">
    <location>
        <begin position="223"/>
        <end position="342"/>
    </location>
</feature>
<proteinExistence type="inferred from homology"/>
<evidence type="ECO:0000256" key="3">
    <source>
        <dbReference type="ARBA" id="ARBA00022475"/>
    </source>
</evidence>
<dbReference type="AlphaFoldDB" id="A0A1G5DJR1"/>
<accession>A0A1G5DJR1</accession>
<evidence type="ECO:0000313" key="10">
    <source>
        <dbReference type="EMBL" id="SCY14640.1"/>
    </source>
</evidence>
<dbReference type="InterPro" id="IPR018076">
    <property type="entry name" value="T2SS_GspF_dom"/>
</dbReference>
<evidence type="ECO:0000256" key="2">
    <source>
        <dbReference type="ARBA" id="ARBA00005745"/>
    </source>
</evidence>
<sequence length="351" mass="39002">MKKSDKQKGLSSYEISSFCRQMALLMKAGIAPADGIDILNEDSKDGSAKKILGSISQTLRSGEKFHIALAMSNVFPDYVVHMVTIGETSGNMDVVMDSLADYYEREDAIQESVKNAISYPLIMIFMMMVIVTVLVAKVLPIFEQVFAQLGTGMSGFSQSLLNLGNLLNKYSLVLVILLVIMAILFLYFSLTSSGKKNFKKFMIKFAPTRRLMQELESERFASGMVLTLSSGIDTFEGLLLVKKLVESKEMKDKIEECRNFLIDGDSFPEALEKSSIFSSFYAQMISVGFKSGSMDKAMKQVAERYERDTGRRIYTLISVLEPTLVIILSVIVGMILMSVILPLMGIMTNIG</sequence>
<keyword evidence="7 8" id="KW-0472">Membrane</keyword>
<comment type="subcellular location">
    <subcellularLocation>
        <location evidence="1">Cell inner membrane</location>
        <topology evidence="1">Multi-pass membrane protein</topology>
    </subcellularLocation>
</comment>
<dbReference type="FunFam" id="1.20.81.30:FF:000001">
    <property type="entry name" value="Type II secretion system protein F"/>
    <property type="match status" value="1"/>
</dbReference>
<keyword evidence="11" id="KW-1185">Reference proteome</keyword>
<keyword evidence="4" id="KW-0997">Cell inner membrane</keyword>
<dbReference type="PRINTS" id="PR00812">
    <property type="entry name" value="BCTERIALGSPF"/>
</dbReference>
<feature type="transmembrane region" description="Helical" evidence="8">
    <location>
        <begin position="313"/>
        <end position="341"/>
    </location>
</feature>
<dbReference type="GO" id="GO:0005886">
    <property type="term" value="C:plasma membrane"/>
    <property type="evidence" value="ECO:0007669"/>
    <property type="project" value="UniProtKB-SubCell"/>
</dbReference>
<evidence type="ECO:0000256" key="1">
    <source>
        <dbReference type="ARBA" id="ARBA00004429"/>
    </source>
</evidence>
<dbReference type="Gene3D" id="1.20.81.30">
    <property type="entry name" value="Type II secretion system (T2SS), domain F"/>
    <property type="match status" value="2"/>
</dbReference>
<keyword evidence="3" id="KW-1003">Cell membrane</keyword>
<evidence type="ECO:0000259" key="9">
    <source>
        <dbReference type="Pfam" id="PF00482"/>
    </source>
</evidence>
<dbReference type="OrthoDB" id="1733538at2"/>
<feature type="transmembrane region" description="Helical" evidence="8">
    <location>
        <begin position="121"/>
        <end position="142"/>
    </location>
</feature>
<dbReference type="Proteomes" id="UP000183047">
    <property type="component" value="Unassembled WGS sequence"/>
</dbReference>
<comment type="similarity">
    <text evidence="2">Belongs to the GSP F family.</text>
</comment>
<dbReference type="PANTHER" id="PTHR30012">
    <property type="entry name" value="GENERAL SECRETION PATHWAY PROTEIN"/>
    <property type="match status" value="1"/>
</dbReference>
<protein>
    <submittedName>
        <fullName evidence="10">Type IV pilus assembly protein PilC</fullName>
    </submittedName>
</protein>
<evidence type="ECO:0000256" key="4">
    <source>
        <dbReference type="ARBA" id="ARBA00022519"/>
    </source>
</evidence>
<evidence type="ECO:0000256" key="5">
    <source>
        <dbReference type="ARBA" id="ARBA00022692"/>
    </source>
</evidence>
<dbReference type="InterPro" id="IPR003004">
    <property type="entry name" value="GspF/PilC"/>
</dbReference>